<feature type="domain" description="Glycosyltransferase 2-like" evidence="2">
    <location>
        <begin position="175"/>
        <end position="234"/>
    </location>
</feature>
<dbReference type="OrthoDB" id="4120491at2"/>
<gene>
    <name evidence="3" type="ORF">E1267_19745</name>
</gene>
<organism evidence="3 4">
    <name type="scientific">Nonomuraea longispora</name>
    <dbReference type="NCBI Taxonomy" id="1848320"/>
    <lineage>
        <taxon>Bacteria</taxon>
        <taxon>Bacillati</taxon>
        <taxon>Actinomycetota</taxon>
        <taxon>Actinomycetes</taxon>
        <taxon>Streptosporangiales</taxon>
        <taxon>Streptosporangiaceae</taxon>
        <taxon>Nonomuraea</taxon>
    </lineage>
</organism>
<dbReference type="InterPro" id="IPR001173">
    <property type="entry name" value="Glyco_trans_2-like"/>
</dbReference>
<evidence type="ECO:0000259" key="1">
    <source>
        <dbReference type="Pfam" id="PF00535"/>
    </source>
</evidence>
<dbReference type="Gene3D" id="3.90.550.10">
    <property type="entry name" value="Spore Coat Polysaccharide Biosynthesis Protein SpsA, Chain A"/>
    <property type="match status" value="1"/>
</dbReference>
<dbReference type="InterPro" id="IPR050834">
    <property type="entry name" value="Glycosyltransf_2"/>
</dbReference>
<protein>
    <submittedName>
        <fullName evidence="3">Glycosyltransferase</fullName>
    </submittedName>
</protein>
<reference evidence="3 4" key="1">
    <citation type="submission" date="2019-02" db="EMBL/GenBank/DDBJ databases">
        <title>Draft genome sequences of novel Actinobacteria.</title>
        <authorList>
            <person name="Sahin N."/>
            <person name="Ay H."/>
            <person name="Saygin H."/>
        </authorList>
    </citation>
    <scope>NUCLEOTIDE SEQUENCE [LARGE SCALE GENOMIC DNA]</scope>
    <source>
        <strain evidence="3 4">KC201</strain>
    </source>
</reference>
<name>A0A4R4N8S9_9ACTN</name>
<dbReference type="Pfam" id="PF13632">
    <property type="entry name" value="Glyco_trans_2_3"/>
    <property type="match status" value="1"/>
</dbReference>
<proteinExistence type="predicted"/>
<dbReference type="SUPFAM" id="SSF53448">
    <property type="entry name" value="Nucleotide-diphospho-sugar transferases"/>
    <property type="match status" value="1"/>
</dbReference>
<dbReference type="PANTHER" id="PTHR43685:SF3">
    <property type="entry name" value="SLR2126 PROTEIN"/>
    <property type="match status" value="1"/>
</dbReference>
<dbReference type="CDD" id="cd00761">
    <property type="entry name" value="Glyco_tranf_GTA_type"/>
    <property type="match status" value="1"/>
</dbReference>
<evidence type="ECO:0000313" key="3">
    <source>
        <dbReference type="EMBL" id="TDC05351.1"/>
    </source>
</evidence>
<evidence type="ECO:0000313" key="4">
    <source>
        <dbReference type="Proteomes" id="UP000295157"/>
    </source>
</evidence>
<accession>A0A4R4N8S9</accession>
<evidence type="ECO:0000259" key="2">
    <source>
        <dbReference type="Pfam" id="PF13632"/>
    </source>
</evidence>
<dbReference type="RefSeq" id="WP_132334058.1">
    <property type="nucleotide sequence ID" value="NZ_SMJZ01000071.1"/>
</dbReference>
<dbReference type="EMBL" id="SMJZ01000071">
    <property type="protein sequence ID" value="TDC05351.1"/>
    <property type="molecule type" value="Genomic_DNA"/>
</dbReference>
<keyword evidence="3" id="KW-0808">Transferase</keyword>
<sequence>MRGDVDVSVVTAVHNRGVAARNVLRSLACQTLPPEAFEVVFVDDGSERPLAEELAAEMATLEPTFKLRVLRHDTARGVQEARNAGAAQADGNVLVFLDADCLAHPGLLQAHLDAHTGRQVAVCGYTSVRELTPASWRLLLGDDWDFGDPVGVADRMERTPLLHDPLCELLADPRPSDWAFFWTHNVSIPRWAFEQVGGFKSDFPAKGVEDIEMGYRLARTGLPTVFAPAAKAVHQPHDRLRGRDIVQDRHNEQILVDMYPTLEVEAVCSYDIVRSRELVPAIQRFARALDPATSDCARLEELPGVCARIATAGNVLVMGDPAGWPTGLRPPDAICFPVDTRERPEPGRETARLPLLGTRIPYPDDHFELGLVTDYWRSFPERTLSRILSELARTCRNVVLLSGVSAAPLQQADPALAAALDAYDHPYWEFTVRLRRELHEFEIVERERAGTTAAFDLCERLWETSDLRTAISAPPSRRPAQASA</sequence>
<keyword evidence="4" id="KW-1185">Reference proteome</keyword>
<dbReference type="AlphaFoldDB" id="A0A4R4N8S9"/>
<feature type="domain" description="Glycosyltransferase 2-like" evidence="1">
    <location>
        <begin position="8"/>
        <end position="130"/>
    </location>
</feature>
<dbReference type="GO" id="GO:0016740">
    <property type="term" value="F:transferase activity"/>
    <property type="evidence" value="ECO:0007669"/>
    <property type="project" value="UniProtKB-KW"/>
</dbReference>
<comment type="caution">
    <text evidence="3">The sequence shown here is derived from an EMBL/GenBank/DDBJ whole genome shotgun (WGS) entry which is preliminary data.</text>
</comment>
<dbReference type="Proteomes" id="UP000295157">
    <property type="component" value="Unassembled WGS sequence"/>
</dbReference>
<dbReference type="Pfam" id="PF00535">
    <property type="entry name" value="Glycos_transf_2"/>
    <property type="match status" value="1"/>
</dbReference>
<dbReference type="InterPro" id="IPR029044">
    <property type="entry name" value="Nucleotide-diphossugar_trans"/>
</dbReference>
<dbReference type="PANTHER" id="PTHR43685">
    <property type="entry name" value="GLYCOSYLTRANSFERASE"/>
    <property type="match status" value="1"/>
</dbReference>